<proteinExistence type="predicted"/>
<dbReference type="HOGENOM" id="CLU_2082765_0_0_6"/>
<keyword evidence="2" id="KW-1185">Reference proteome</keyword>
<dbReference type="EMBL" id="ABXV02000038">
    <property type="protein sequence ID" value="EFB71576.1"/>
    <property type="molecule type" value="Genomic_DNA"/>
</dbReference>
<gene>
    <name evidence="1" type="ORF">PROVRUST_07316</name>
</gene>
<name>D1P511_9GAMM</name>
<reference evidence="1" key="1">
    <citation type="submission" date="2009-12" db="EMBL/GenBank/DDBJ databases">
        <authorList>
            <person name="Weinstock G."/>
            <person name="Sodergren E."/>
            <person name="Clifton S."/>
            <person name="Fulton L."/>
            <person name="Fulton B."/>
            <person name="Courtney L."/>
            <person name="Fronick C."/>
            <person name="Harrison M."/>
            <person name="Strong C."/>
            <person name="Farmer C."/>
            <person name="Delahaunty K."/>
            <person name="Markovic C."/>
            <person name="Hall O."/>
            <person name="Minx P."/>
            <person name="Tomlinson C."/>
            <person name="Mitreva M."/>
            <person name="Nelson J."/>
            <person name="Hou S."/>
            <person name="Wollam A."/>
            <person name="Pepin K.H."/>
            <person name="Johnson M."/>
            <person name="Bhonagiri V."/>
            <person name="Nash W.E."/>
            <person name="Warren W."/>
            <person name="Chinwalla A."/>
            <person name="Mardis E.R."/>
            <person name="Wilson R.K."/>
        </authorList>
    </citation>
    <scope>NUCLEOTIDE SEQUENCE [LARGE SCALE GENOMIC DNA]</scope>
    <source>
        <strain evidence="1">DSM 4541</strain>
    </source>
</reference>
<protein>
    <submittedName>
        <fullName evidence="1">Uncharacterized protein</fullName>
    </submittedName>
</protein>
<evidence type="ECO:0000313" key="1">
    <source>
        <dbReference type="EMBL" id="EFB71576.1"/>
    </source>
</evidence>
<organism evidence="1 2">
    <name type="scientific">Providencia rustigianii DSM 4541</name>
    <dbReference type="NCBI Taxonomy" id="500637"/>
    <lineage>
        <taxon>Bacteria</taxon>
        <taxon>Pseudomonadati</taxon>
        <taxon>Pseudomonadota</taxon>
        <taxon>Gammaproteobacteria</taxon>
        <taxon>Enterobacterales</taxon>
        <taxon>Morganellaceae</taxon>
        <taxon>Providencia</taxon>
    </lineage>
</organism>
<dbReference type="STRING" id="500637.PROVRUST_07316"/>
<sequence>MSAKVIIIADKITRGKVRNPPARANNPALRPIIIATGANAAAIGLLINPQSKLVSNPLNTATQGPASKAQMSVPIESRKIGSFSIELNCPAIILIAIENTMRAKVRLEIMDEFAMID</sequence>
<comment type="caution">
    <text evidence="1">The sequence shown here is derived from an EMBL/GenBank/DDBJ whole genome shotgun (WGS) entry which is preliminary data.</text>
</comment>
<dbReference type="Proteomes" id="UP000005512">
    <property type="component" value="Unassembled WGS sequence"/>
</dbReference>
<dbReference type="AlphaFoldDB" id="D1P511"/>
<accession>D1P511</accession>
<dbReference type="eggNOG" id="ENOG5031CU2">
    <property type="taxonomic scope" value="Bacteria"/>
</dbReference>
<evidence type="ECO:0000313" key="2">
    <source>
        <dbReference type="Proteomes" id="UP000005512"/>
    </source>
</evidence>